<dbReference type="GO" id="GO:0005886">
    <property type="term" value="C:plasma membrane"/>
    <property type="evidence" value="ECO:0007669"/>
    <property type="project" value="TreeGrafter"/>
</dbReference>
<protein>
    <submittedName>
        <fullName evidence="6">Putative ABC transporter ATP-binding protein</fullName>
    </submittedName>
</protein>
<evidence type="ECO:0000256" key="3">
    <source>
        <dbReference type="ARBA" id="ARBA00022840"/>
    </source>
</evidence>
<sequence>MLSLTDVKKSYPEPGGTRLPILDVPRFEVNEGEQVVIRGRSGCGKTTLLNAISGLTTIDSGSISIAGVEVTRLPESGRDRFRARKLGFVFQTFNLLPAFTALENVMLGMTFTGQTKDRGRAEELLGKVGLGHRLHHKPQAMSVGEQQRTAVARALANQPVLLLADEPTANVDPGHQQQVVDLLRQVCRDENVAMLLVTHSPEVSGQFERVEQLEEVNRVVASSDSLAHHTDATSGANPLP</sequence>
<evidence type="ECO:0000313" key="6">
    <source>
        <dbReference type="EMBL" id="TWT65921.1"/>
    </source>
</evidence>
<dbReference type="SUPFAM" id="SSF52540">
    <property type="entry name" value="P-loop containing nucleoside triphosphate hydrolases"/>
    <property type="match status" value="1"/>
</dbReference>
<dbReference type="GO" id="GO:0016887">
    <property type="term" value="F:ATP hydrolysis activity"/>
    <property type="evidence" value="ECO:0007669"/>
    <property type="project" value="InterPro"/>
</dbReference>
<evidence type="ECO:0000313" key="7">
    <source>
        <dbReference type="Proteomes" id="UP000318478"/>
    </source>
</evidence>
<name>A0A5C5XTK8_9BACT</name>
<dbReference type="InterPro" id="IPR027417">
    <property type="entry name" value="P-loop_NTPase"/>
</dbReference>
<dbReference type="InterPro" id="IPR003593">
    <property type="entry name" value="AAA+_ATPase"/>
</dbReference>
<comment type="caution">
    <text evidence="6">The sequence shown here is derived from an EMBL/GenBank/DDBJ whole genome shotgun (WGS) entry which is preliminary data.</text>
</comment>
<dbReference type="PANTHER" id="PTHR24220">
    <property type="entry name" value="IMPORT ATP-BINDING PROTEIN"/>
    <property type="match status" value="1"/>
</dbReference>
<dbReference type="Pfam" id="PF00005">
    <property type="entry name" value="ABC_tran"/>
    <property type="match status" value="1"/>
</dbReference>
<keyword evidence="7" id="KW-1185">Reference proteome</keyword>
<dbReference type="SMART" id="SM00382">
    <property type="entry name" value="AAA"/>
    <property type="match status" value="1"/>
</dbReference>
<organism evidence="6 7">
    <name type="scientific">Posidoniimonas polymericola</name>
    <dbReference type="NCBI Taxonomy" id="2528002"/>
    <lineage>
        <taxon>Bacteria</taxon>
        <taxon>Pseudomonadati</taxon>
        <taxon>Planctomycetota</taxon>
        <taxon>Planctomycetia</taxon>
        <taxon>Pirellulales</taxon>
        <taxon>Lacipirellulaceae</taxon>
        <taxon>Posidoniimonas</taxon>
    </lineage>
</organism>
<evidence type="ECO:0000256" key="2">
    <source>
        <dbReference type="ARBA" id="ARBA00022741"/>
    </source>
</evidence>
<dbReference type="EMBL" id="SJPO01000018">
    <property type="protein sequence ID" value="TWT65921.1"/>
    <property type="molecule type" value="Genomic_DNA"/>
</dbReference>
<feature type="domain" description="ABC transporter" evidence="5">
    <location>
        <begin position="2"/>
        <end position="240"/>
    </location>
</feature>
<dbReference type="Proteomes" id="UP000318478">
    <property type="component" value="Unassembled WGS sequence"/>
</dbReference>
<keyword evidence="3 6" id="KW-0067">ATP-binding</keyword>
<dbReference type="InterPro" id="IPR003439">
    <property type="entry name" value="ABC_transporter-like_ATP-bd"/>
</dbReference>
<dbReference type="OrthoDB" id="273392at2"/>
<keyword evidence="1" id="KW-0813">Transport</keyword>
<dbReference type="PANTHER" id="PTHR24220:SF659">
    <property type="entry name" value="TRANSPORTER, PUTATIVE-RELATED"/>
    <property type="match status" value="1"/>
</dbReference>
<accession>A0A5C5XTK8</accession>
<evidence type="ECO:0000259" key="5">
    <source>
        <dbReference type="PROSITE" id="PS50893"/>
    </source>
</evidence>
<dbReference type="Gene3D" id="3.40.50.300">
    <property type="entry name" value="P-loop containing nucleotide triphosphate hydrolases"/>
    <property type="match status" value="1"/>
</dbReference>
<evidence type="ECO:0000256" key="1">
    <source>
        <dbReference type="ARBA" id="ARBA00022448"/>
    </source>
</evidence>
<dbReference type="GO" id="GO:0005524">
    <property type="term" value="F:ATP binding"/>
    <property type="evidence" value="ECO:0007669"/>
    <property type="project" value="UniProtKB-KW"/>
</dbReference>
<dbReference type="GO" id="GO:0022857">
    <property type="term" value="F:transmembrane transporter activity"/>
    <property type="evidence" value="ECO:0007669"/>
    <property type="project" value="TreeGrafter"/>
</dbReference>
<dbReference type="RefSeq" id="WP_146591780.1">
    <property type="nucleotide sequence ID" value="NZ_SJPO01000018.1"/>
</dbReference>
<gene>
    <name evidence="6" type="ORF">Pla123a_48320</name>
</gene>
<dbReference type="InterPro" id="IPR017911">
    <property type="entry name" value="MacB-like_ATP-bd"/>
</dbReference>
<proteinExistence type="predicted"/>
<feature type="region of interest" description="Disordered" evidence="4">
    <location>
        <begin position="221"/>
        <end position="240"/>
    </location>
</feature>
<dbReference type="CDD" id="cd03255">
    <property type="entry name" value="ABC_MJ0796_LolCDE_FtsE"/>
    <property type="match status" value="1"/>
</dbReference>
<evidence type="ECO:0000256" key="4">
    <source>
        <dbReference type="SAM" id="MobiDB-lite"/>
    </source>
</evidence>
<dbReference type="AlphaFoldDB" id="A0A5C5XTK8"/>
<keyword evidence="2" id="KW-0547">Nucleotide-binding</keyword>
<reference evidence="6 7" key="1">
    <citation type="submission" date="2019-02" db="EMBL/GenBank/DDBJ databases">
        <title>Deep-cultivation of Planctomycetes and their phenomic and genomic characterization uncovers novel biology.</title>
        <authorList>
            <person name="Wiegand S."/>
            <person name="Jogler M."/>
            <person name="Boedeker C."/>
            <person name="Pinto D."/>
            <person name="Vollmers J."/>
            <person name="Rivas-Marin E."/>
            <person name="Kohn T."/>
            <person name="Peeters S.H."/>
            <person name="Heuer A."/>
            <person name="Rast P."/>
            <person name="Oberbeckmann S."/>
            <person name="Bunk B."/>
            <person name="Jeske O."/>
            <person name="Meyerdierks A."/>
            <person name="Storesund J.E."/>
            <person name="Kallscheuer N."/>
            <person name="Luecker S."/>
            <person name="Lage O.M."/>
            <person name="Pohl T."/>
            <person name="Merkel B.J."/>
            <person name="Hornburger P."/>
            <person name="Mueller R.-W."/>
            <person name="Bruemmer F."/>
            <person name="Labrenz M."/>
            <person name="Spormann A.M."/>
            <person name="Op Den Camp H."/>
            <person name="Overmann J."/>
            <person name="Amann R."/>
            <person name="Jetten M.S.M."/>
            <person name="Mascher T."/>
            <person name="Medema M.H."/>
            <person name="Devos D.P."/>
            <person name="Kaster A.-K."/>
            <person name="Ovreas L."/>
            <person name="Rohde M."/>
            <person name="Galperin M.Y."/>
            <person name="Jogler C."/>
        </authorList>
    </citation>
    <scope>NUCLEOTIDE SEQUENCE [LARGE SCALE GENOMIC DNA]</scope>
    <source>
        <strain evidence="6 7">Pla123a</strain>
    </source>
</reference>
<dbReference type="PROSITE" id="PS50893">
    <property type="entry name" value="ABC_TRANSPORTER_2"/>
    <property type="match status" value="1"/>
</dbReference>
<dbReference type="InterPro" id="IPR015854">
    <property type="entry name" value="ABC_transpr_LolD-like"/>
</dbReference>